<sequence>MQVTFDINQFPDLVLAANEILEFESGTKTSVDFKMFDSALSDLTLARKICEEVEENKAA</sequence>
<evidence type="ECO:0000313" key="2">
    <source>
        <dbReference type="Proteomes" id="UP000679725"/>
    </source>
</evidence>
<dbReference type="RefSeq" id="WP_215235724.1">
    <property type="nucleotide sequence ID" value="NZ_CAJRAU010000007.1"/>
</dbReference>
<proteinExistence type="predicted"/>
<reference evidence="1 2" key="1">
    <citation type="submission" date="2021-04" db="EMBL/GenBank/DDBJ databases">
        <authorList>
            <person name="Rodrigo-Torres L."/>
            <person name="Arahal R. D."/>
            <person name="Lucena T."/>
        </authorList>
    </citation>
    <scope>NUCLEOTIDE SEQUENCE [LARGE SCALE GENOMIC DNA]</scope>
    <source>
        <strain evidence="1 2">CECT 9623</strain>
    </source>
</reference>
<gene>
    <name evidence="1" type="ORF">DYBT9623_04445</name>
</gene>
<organism evidence="1 2">
    <name type="scientific">Dyadobacter linearis</name>
    <dbReference type="NCBI Taxonomy" id="2823330"/>
    <lineage>
        <taxon>Bacteria</taxon>
        <taxon>Pseudomonadati</taxon>
        <taxon>Bacteroidota</taxon>
        <taxon>Cytophagia</taxon>
        <taxon>Cytophagales</taxon>
        <taxon>Spirosomataceae</taxon>
        <taxon>Dyadobacter</taxon>
    </lineage>
</organism>
<evidence type="ECO:0000313" key="1">
    <source>
        <dbReference type="EMBL" id="CAG5072908.1"/>
    </source>
</evidence>
<dbReference type="Proteomes" id="UP000679725">
    <property type="component" value="Unassembled WGS sequence"/>
</dbReference>
<keyword evidence="2" id="KW-1185">Reference proteome</keyword>
<name>A0ABM8UVS7_9BACT</name>
<comment type="caution">
    <text evidence="1">The sequence shown here is derived from an EMBL/GenBank/DDBJ whole genome shotgun (WGS) entry which is preliminary data.</text>
</comment>
<dbReference type="EMBL" id="CAJRAU010000007">
    <property type="protein sequence ID" value="CAG5072908.1"/>
    <property type="molecule type" value="Genomic_DNA"/>
</dbReference>
<accession>A0ABM8UVS7</accession>
<protein>
    <submittedName>
        <fullName evidence="1">Uncharacterized protein</fullName>
    </submittedName>
</protein>